<dbReference type="GeneID" id="54979535"/>
<dbReference type="RefSeq" id="YP_009789391.1">
    <property type="nucleotide sequence ID" value="NC_047814.1"/>
</dbReference>
<reference evidence="3 4" key="1">
    <citation type="submission" date="2017-01" db="EMBL/GenBank/DDBJ databases">
        <title>A lytic phage St 134, specific for pathogenic Stahylococcus epidermidis strains.</title>
        <authorList>
            <person name="Kozlova Y."/>
            <person name="Morozova V."/>
            <person name="Tikunov A."/>
            <person name="Bokovaya O."/>
            <person name="Tikunova N."/>
        </authorList>
    </citation>
    <scope>NUCLEOTIDE SEQUENCE [LARGE SCALE GENOMIC DNA]</scope>
</reference>
<evidence type="ECO:0000256" key="2">
    <source>
        <dbReference type="SAM" id="Phobius"/>
    </source>
</evidence>
<proteinExistence type="predicted"/>
<feature type="transmembrane region" description="Helical" evidence="2">
    <location>
        <begin position="6"/>
        <end position="26"/>
    </location>
</feature>
<sequence>MFGTIVTIGLCLYGIIALILVSIVNYKRSDYMNLIKAYYNIVNALNDYDLTKEQREKLENALFEITHILNDLESEGKYFDN</sequence>
<keyword evidence="4" id="KW-1185">Reference proteome</keyword>
<keyword evidence="1" id="KW-0175">Coiled coil</keyword>
<evidence type="ECO:0000256" key="1">
    <source>
        <dbReference type="SAM" id="Coils"/>
    </source>
</evidence>
<organism evidence="3 4">
    <name type="scientific">Staphylococcus phage St 134</name>
    <dbReference type="NCBI Taxonomy" id="1958922"/>
    <lineage>
        <taxon>Viruses</taxon>
        <taxon>Duplodnaviria</taxon>
        <taxon>Heunggongvirae</taxon>
        <taxon>Uroviricota</taxon>
        <taxon>Caudoviricetes</taxon>
        <taxon>Rountreeviridae</taxon>
        <taxon>Rakietenvirinae</taxon>
        <taxon>Andhravirus</taxon>
        <taxon>Andhravirus St134</taxon>
    </lineage>
</organism>
<dbReference type="KEGG" id="vg:54979535"/>
<evidence type="ECO:0000313" key="4">
    <source>
        <dbReference type="Proteomes" id="UP000224550"/>
    </source>
</evidence>
<dbReference type="Proteomes" id="UP000224550">
    <property type="component" value="Segment"/>
</dbReference>
<keyword evidence="2" id="KW-1133">Transmembrane helix</keyword>
<accession>A0A1S6KVD0</accession>
<evidence type="ECO:0000313" key="3">
    <source>
        <dbReference type="EMBL" id="AQT25379.1"/>
    </source>
</evidence>
<keyword evidence="2" id="KW-0812">Transmembrane</keyword>
<name>A0A1S6KVD0_9CAUD</name>
<keyword evidence="2" id="KW-0472">Membrane</keyword>
<dbReference type="EMBL" id="KY471386">
    <property type="protein sequence ID" value="AQT25379.1"/>
    <property type="molecule type" value="Genomic_DNA"/>
</dbReference>
<feature type="coiled-coil region" evidence="1">
    <location>
        <begin position="41"/>
        <end position="75"/>
    </location>
</feature>
<protein>
    <submittedName>
        <fullName evidence="3">Uncharacterized protein</fullName>
    </submittedName>
</protein>